<evidence type="ECO:0008006" key="3">
    <source>
        <dbReference type="Google" id="ProtNLM"/>
    </source>
</evidence>
<evidence type="ECO:0000313" key="2">
    <source>
        <dbReference type="Proteomes" id="UP000574067"/>
    </source>
</evidence>
<proteinExistence type="predicted"/>
<dbReference type="Proteomes" id="UP000574067">
    <property type="component" value="Unassembled WGS sequence"/>
</dbReference>
<reference evidence="1 2" key="1">
    <citation type="submission" date="2020-04" db="EMBL/GenBank/DDBJ databases">
        <title>Azohydromonas sp. isolated from soil.</title>
        <authorList>
            <person name="Dahal R.H."/>
        </authorList>
    </citation>
    <scope>NUCLEOTIDE SEQUENCE [LARGE SCALE GENOMIC DNA]</scope>
    <source>
        <strain evidence="1 2">G-1-1-14</strain>
    </source>
</reference>
<protein>
    <recommendedName>
        <fullName evidence="3">Ribosome modulation factor</fullName>
    </recommendedName>
</protein>
<dbReference type="EMBL" id="JABBFW010000035">
    <property type="protein sequence ID" value="NML18595.1"/>
    <property type="molecule type" value="Genomic_DNA"/>
</dbReference>
<dbReference type="RefSeq" id="WP_169163492.1">
    <property type="nucleotide sequence ID" value="NZ_JABBFW010000035.1"/>
</dbReference>
<name>A0A848FI90_9BURK</name>
<evidence type="ECO:0000313" key="1">
    <source>
        <dbReference type="EMBL" id="NML18595.1"/>
    </source>
</evidence>
<sequence length="75" mass="8450">MATNRNDPRHEGFKAGAFFGGSCPYAPGSPEATAWEHGWVEGSMKREGARWRRPRSLMGWQPLLQKLRNAIPLAR</sequence>
<comment type="caution">
    <text evidence="1">The sequence shown here is derived from an EMBL/GenBank/DDBJ whole genome shotgun (WGS) entry which is preliminary data.</text>
</comment>
<dbReference type="AlphaFoldDB" id="A0A848FI90"/>
<keyword evidence="2" id="KW-1185">Reference proteome</keyword>
<gene>
    <name evidence="1" type="ORF">HHL10_26870</name>
</gene>
<organism evidence="1 2">
    <name type="scientific">Azohydromonas caseinilytica</name>
    <dbReference type="NCBI Taxonomy" id="2728836"/>
    <lineage>
        <taxon>Bacteria</taxon>
        <taxon>Pseudomonadati</taxon>
        <taxon>Pseudomonadota</taxon>
        <taxon>Betaproteobacteria</taxon>
        <taxon>Burkholderiales</taxon>
        <taxon>Sphaerotilaceae</taxon>
        <taxon>Azohydromonas</taxon>
    </lineage>
</organism>
<accession>A0A848FI90</accession>